<dbReference type="RefSeq" id="WP_121229692.1">
    <property type="nucleotide sequence ID" value="NZ_JBIUBA010000006.1"/>
</dbReference>
<dbReference type="PROSITE" id="PS00061">
    <property type="entry name" value="ADH_SHORT"/>
    <property type="match status" value="1"/>
</dbReference>
<dbReference type="GO" id="GO:0016491">
    <property type="term" value="F:oxidoreductase activity"/>
    <property type="evidence" value="ECO:0007669"/>
    <property type="project" value="UniProtKB-KW"/>
</dbReference>
<dbReference type="InterPro" id="IPR020904">
    <property type="entry name" value="Sc_DH/Rdtase_CS"/>
</dbReference>
<feature type="domain" description="Ketoreductase" evidence="3">
    <location>
        <begin position="6"/>
        <end position="182"/>
    </location>
</feature>
<evidence type="ECO:0000259" key="3">
    <source>
        <dbReference type="SMART" id="SM00822"/>
    </source>
</evidence>
<dbReference type="InterPro" id="IPR002347">
    <property type="entry name" value="SDR_fam"/>
</dbReference>
<comment type="similarity">
    <text evidence="1">Belongs to the short-chain dehydrogenases/reductases (SDR) family.</text>
</comment>
<gene>
    <name evidence="4" type="ORF">DFJ66_8074</name>
</gene>
<name>A0A495XKS7_9PSEU</name>
<keyword evidence="5" id="KW-1185">Reference proteome</keyword>
<evidence type="ECO:0000313" key="4">
    <source>
        <dbReference type="EMBL" id="RKT74707.1"/>
    </source>
</evidence>
<evidence type="ECO:0000313" key="5">
    <source>
        <dbReference type="Proteomes" id="UP000272729"/>
    </source>
</evidence>
<dbReference type="PRINTS" id="PR00080">
    <property type="entry name" value="SDRFAMILY"/>
</dbReference>
<dbReference type="InterPro" id="IPR036291">
    <property type="entry name" value="NAD(P)-bd_dom_sf"/>
</dbReference>
<dbReference type="OrthoDB" id="517007at2"/>
<dbReference type="Proteomes" id="UP000272729">
    <property type="component" value="Unassembled WGS sequence"/>
</dbReference>
<sequence length="245" mass="24998">MKLAGKVAVVTGGAKELGAAVTRGFLAEGARVVCAGRDEVAAKELVDSSGGDVVFHPVDVRHQESVRELFDFAAGHFGAVDVVVANAGVSRPGPIAALALEAWTEVFDTNVTGLLHCLQAAVPVLERGGGGRIITMSSALGARAVPGASAYCASKAAVEMLTKVAAIELAPKGISVNCLSPGFIDVGMGRQLAANEAVWSQYRTKLAAGRMGTAEQVAAAAVYLASADADYVNGHVLAVDGGLRW</sequence>
<dbReference type="AlphaFoldDB" id="A0A495XKS7"/>
<dbReference type="Pfam" id="PF13561">
    <property type="entry name" value="adh_short_C2"/>
    <property type="match status" value="1"/>
</dbReference>
<dbReference type="SMART" id="SM00822">
    <property type="entry name" value="PKS_KR"/>
    <property type="match status" value="1"/>
</dbReference>
<dbReference type="PANTHER" id="PTHR43639:SF1">
    <property type="entry name" value="SHORT-CHAIN DEHYDROGENASE_REDUCTASE FAMILY PROTEIN"/>
    <property type="match status" value="1"/>
</dbReference>
<dbReference type="SUPFAM" id="SSF51735">
    <property type="entry name" value="NAD(P)-binding Rossmann-fold domains"/>
    <property type="match status" value="1"/>
</dbReference>
<organism evidence="4 5">
    <name type="scientific">Saccharothrix variisporea</name>
    <dbReference type="NCBI Taxonomy" id="543527"/>
    <lineage>
        <taxon>Bacteria</taxon>
        <taxon>Bacillati</taxon>
        <taxon>Actinomycetota</taxon>
        <taxon>Actinomycetes</taxon>
        <taxon>Pseudonocardiales</taxon>
        <taxon>Pseudonocardiaceae</taxon>
        <taxon>Saccharothrix</taxon>
    </lineage>
</organism>
<evidence type="ECO:0000256" key="2">
    <source>
        <dbReference type="ARBA" id="ARBA00023002"/>
    </source>
</evidence>
<dbReference type="InterPro" id="IPR057326">
    <property type="entry name" value="KR_dom"/>
</dbReference>
<evidence type="ECO:0000256" key="1">
    <source>
        <dbReference type="ARBA" id="ARBA00006484"/>
    </source>
</evidence>
<reference evidence="4 5" key="1">
    <citation type="submission" date="2018-10" db="EMBL/GenBank/DDBJ databases">
        <title>Sequencing the genomes of 1000 actinobacteria strains.</title>
        <authorList>
            <person name="Klenk H.-P."/>
        </authorList>
    </citation>
    <scope>NUCLEOTIDE SEQUENCE [LARGE SCALE GENOMIC DNA]</scope>
    <source>
        <strain evidence="4 5">DSM 43911</strain>
    </source>
</reference>
<protein>
    <submittedName>
        <fullName evidence="4">3-oxoacyl-[acyl-carrier protein] reductase</fullName>
    </submittedName>
</protein>
<comment type="caution">
    <text evidence="4">The sequence shown here is derived from an EMBL/GenBank/DDBJ whole genome shotgun (WGS) entry which is preliminary data.</text>
</comment>
<dbReference type="EMBL" id="RBXR01000001">
    <property type="protein sequence ID" value="RKT74707.1"/>
    <property type="molecule type" value="Genomic_DNA"/>
</dbReference>
<dbReference type="CDD" id="cd05233">
    <property type="entry name" value="SDR_c"/>
    <property type="match status" value="1"/>
</dbReference>
<keyword evidence="2" id="KW-0560">Oxidoreductase</keyword>
<accession>A0A495XKS7</accession>
<dbReference type="Gene3D" id="3.40.50.720">
    <property type="entry name" value="NAD(P)-binding Rossmann-like Domain"/>
    <property type="match status" value="1"/>
</dbReference>
<proteinExistence type="inferred from homology"/>
<dbReference type="PANTHER" id="PTHR43639">
    <property type="entry name" value="OXIDOREDUCTASE, SHORT-CHAIN DEHYDROGENASE/REDUCTASE FAMILY (AFU_ORTHOLOGUE AFUA_5G02870)"/>
    <property type="match status" value="1"/>
</dbReference>
<dbReference type="PRINTS" id="PR00081">
    <property type="entry name" value="GDHRDH"/>
</dbReference>
<dbReference type="FunFam" id="3.40.50.720:FF:000084">
    <property type="entry name" value="Short-chain dehydrogenase reductase"/>
    <property type="match status" value="1"/>
</dbReference>